<evidence type="ECO:0000259" key="3">
    <source>
        <dbReference type="Pfam" id="PF00849"/>
    </source>
</evidence>
<organism evidence="4 5">
    <name type="scientific">Salinivirga cyanobacteriivorans</name>
    <dbReference type="NCBI Taxonomy" id="1307839"/>
    <lineage>
        <taxon>Bacteria</taxon>
        <taxon>Pseudomonadati</taxon>
        <taxon>Bacteroidota</taxon>
        <taxon>Bacteroidia</taxon>
        <taxon>Bacteroidales</taxon>
        <taxon>Salinivirgaceae</taxon>
        <taxon>Salinivirga</taxon>
    </lineage>
</organism>
<proteinExistence type="inferred from homology"/>
<dbReference type="CDD" id="cd02869">
    <property type="entry name" value="PseudoU_synth_RluA_like"/>
    <property type="match status" value="1"/>
</dbReference>
<dbReference type="STRING" id="1307839.L21SP5_00717"/>
<comment type="similarity">
    <text evidence="1">Belongs to the pseudouridine synthase RluA family.</text>
</comment>
<evidence type="ECO:0000313" key="5">
    <source>
        <dbReference type="Proteomes" id="UP000064893"/>
    </source>
</evidence>
<dbReference type="InterPro" id="IPR006224">
    <property type="entry name" value="PsdUridine_synth_RluA-like_CS"/>
</dbReference>
<dbReference type="GO" id="GO:0006396">
    <property type="term" value="P:RNA processing"/>
    <property type="evidence" value="ECO:0007669"/>
    <property type="project" value="UniProtKB-ARBA"/>
</dbReference>
<dbReference type="KEGG" id="blq:L21SP5_00717"/>
<dbReference type="PANTHER" id="PTHR21600:SF83">
    <property type="entry name" value="PSEUDOURIDYLATE SYNTHASE RPUSD4, MITOCHONDRIAL"/>
    <property type="match status" value="1"/>
</dbReference>
<dbReference type="AlphaFoldDB" id="A0A0S2HWQ4"/>
<dbReference type="PROSITE" id="PS01129">
    <property type="entry name" value="PSI_RLU"/>
    <property type="match status" value="1"/>
</dbReference>
<dbReference type="Pfam" id="PF00849">
    <property type="entry name" value="PseudoU_synth_2"/>
    <property type="match status" value="1"/>
</dbReference>
<dbReference type="GO" id="GO:0003723">
    <property type="term" value="F:RNA binding"/>
    <property type="evidence" value="ECO:0007669"/>
    <property type="project" value="InterPro"/>
</dbReference>
<keyword evidence="5" id="KW-1185">Reference proteome</keyword>
<dbReference type="Proteomes" id="UP000064893">
    <property type="component" value="Chromosome"/>
</dbReference>
<dbReference type="OrthoDB" id="9807829at2"/>
<protein>
    <submittedName>
        <fullName evidence="4">tRNA pseudouridine synthase C</fullName>
        <ecNumber evidence="4">5.4.99.26</ecNumber>
    </submittedName>
</protein>
<evidence type="ECO:0000256" key="1">
    <source>
        <dbReference type="ARBA" id="ARBA00010876"/>
    </source>
</evidence>
<dbReference type="GO" id="GO:0001522">
    <property type="term" value="P:pseudouridine synthesis"/>
    <property type="evidence" value="ECO:0007669"/>
    <property type="project" value="InterPro"/>
</dbReference>
<dbReference type="EMBL" id="CP013118">
    <property type="protein sequence ID" value="ALO14389.1"/>
    <property type="molecule type" value="Genomic_DNA"/>
</dbReference>
<feature type="domain" description="Pseudouridine synthase RsuA/RluA-like" evidence="3">
    <location>
        <begin position="11"/>
        <end position="166"/>
    </location>
</feature>
<dbReference type="InterPro" id="IPR020103">
    <property type="entry name" value="PsdUridine_synth_cat_dom_sf"/>
</dbReference>
<evidence type="ECO:0000313" key="4">
    <source>
        <dbReference type="EMBL" id="ALO14389.1"/>
    </source>
</evidence>
<dbReference type="RefSeq" id="WP_057951939.1">
    <property type="nucleotide sequence ID" value="NZ_CP013118.1"/>
</dbReference>
<keyword evidence="2 4" id="KW-0413">Isomerase</keyword>
<dbReference type="InterPro" id="IPR006145">
    <property type="entry name" value="PsdUridine_synth_RsuA/RluA"/>
</dbReference>
<dbReference type="PANTHER" id="PTHR21600">
    <property type="entry name" value="MITOCHONDRIAL RNA PSEUDOURIDINE SYNTHASE"/>
    <property type="match status" value="1"/>
</dbReference>
<evidence type="ECO:0000256" key="2">
    <source>
        <dbReference type="ARBA" id="ARBA00023235"/>
    </source>
</evidence>
<dbReference type="InterPro" id="IPR050188">
    <property type="entry name" value="RluA_PseudoU_synthase"/>
</dbReference>
<dbReference type="GO" id="GO:0160149">
    <property type="term" value="F:tRNA pseudouridine(65) synthase activity"/>
    <property type="evidence" value="ECO:0007669"/>
    <property type="project" value="UniProtKB-EC"/>
</dbReference>
<dbReference type="EC" id="5.4.99.26" evidence="4"/>
<reference evidence="4 5" key="1">
    <citation type="submission" date="2015-11" db="EMBL/GenBank/DDBJ databases">
        <title>Description and complete genome sequence of a novel strain predominating in hypersaline microbial mats and representing a new family of the Bacteriodetes phylum.</title>
        <authorList>
            <person name="Spring S."/>
            <person name="Bunk B."/>
            <person name="Sproer C."/>
            <person name="Klenk H.-P."/>
        </authorList>
    </citation>
    <scope>NUCLEOTIDE SEQUENCE [LARGE SCALE GENOMIC DNA]</scope>
    <source>
        <strain evidence="4 5">L21-Spi-D4</strain>
    </source>
</reference>
<dbReference type="SUPFAM" id="SSF55120">
    <property type="entry name" value="Pseudouridine synthase"/>
    <property type="match status" value="1"/>
</dbReference>
<sequence>MKLDILYEDNHLIAVNKPVGMLVQGDESGDKSLLDEVAEYLKKKYNKPGNVFTGLVHRIDRPVSGVVLIARTSKALARMNELLRNRDIKREYWALVKDKPEKLKDTLKHYLRKDESKNKSFASFKQKKGSKLAVLDYEVAGRSSNYYLVKVNLRTGRHHQIRCQLAKIKTPIRGDLKYGFPRSNKGGGINLHAKKLEFVHPVKQEKIIIEAPLPLDDNLWREFDQLA</sequence>
<dbReference type="Gene3D" id="3.30.2350.10">
    <property type="entry name" value="Pseudouridine synthase"/>
    <property type="match status" value="1"/>
</dbReference>
<accession>A0A0S2HWQ4</accession>
<gene>
    <name evidence="4" type="primary">truC_1</name>
    <name evidence="4" type="ORF">L21SP5_00717</name>
</gene>
<name>A0A0S2HWQ4_9BACT</name>